<dbReference type="EMBL" id="CAVMJV010000070">
    <property type="protein sequence ID" value="CAK5088095.1"/>
    <property type="molecule type" value="Genomic_DNA"/>
</dbReference>
<name>A0ACB1A9H3_MELEN</name>
<protein>
    <submittedName>
        <fullName evidence="1">Uncharacterized protein</fullName>
    </submittedName>
</protein>
<dbReference type="Proteomes" id="UP001497535">
    <property type="component" value="Unassembled WGS sequence"/>
</dbReference>
<keyword evidence="2" id="KW-1185">Reference proteome</keyword>
<evidence type="ECO:0000313" key="2">
    <source>
        <dbReference type="Proteomes" id="UP001497535"/>
    </source>
</evidence>
<accession>A0ACB1A9H3</accession>
<organism evidence="1 2">
    <name type="scientific">Meloidogyne enterolobii</name>
    <name type="common">Root-knot nematode worm</name>
    <name type="synonym">Meloidogyne mayaguensis</name>
    <dbReference type="NCBI Taxonomy" id="390850"/>
    <lineage>
        <taxon>Eukaryota</taxon>
        <taxon>Metazoa</taxon>
        <taxon>Ecdysozoa</taxon>
        <taxon>Nematoda</taxon>
        <taxon>Chromadorea</taxon>
        <taxon>Rhabditida</taxon>
        <taxon>Tylenchina</taxon>
        <taxon>Tylenchomorpha</taxon>
        <taxon>Tylenchoidea</taxon>
        <taxon>Meloidogynidae</taxon>
        <taxon>Meloidogyninae</taxon>
        <taxon>Meloidogyne</taxon>
    </lineage>
</organism>
<proteinExistence type="predicted"/>
<reference evidence="1" key="1">
    <citation type="submission" date="2023-11" db="EMBL/GenBank/DDBJ databases">
        <authorList>
            <person name="Poullet M."/>
        </authorList>
    </citation>
    <scope>NUCLEOTIDE SEQUENCE</scope>
    <source>
        <strain evidence="1">E1834</strain>
    </source>
</reference>
<evidence type="ECO:0000313" key="1">
    <source>
        <dbReference type="EMBL" id="CAK5088095.1"/>
    </source>
</evidence>
<sequence length="96" mass="11346">MRKSFNHFFLIFLFYLLLWMTNYNEANERTRKADKLIVDKIKQLINEKVERYFLKVHPLGQHIGGQLPVGFDPKYLGGGLKIRFRLVSLTLHNPLS</sequence>
<comment type="caution">
    <text evidence="1">The sequence shown here is derived from an EMBL/GenBank/DDBJ whole genome shotgun (WGS) entry which is preliminary data.</text>
</comment>
<gene>
    <name evidence="1" type="ORF">MENTE1834_LOCUS35732</name>
</gene>